<keyword evidence="2 4" id="KW-0697">Rotamase</keyword>
<dbReference type="InterPro" id="IPR044665">
    <property type="entry name" value="E_coli_cyclophilin_A-like"/>
</dbReference>
<dbReference type="InterPro" id="IPR020892">
    <property type="entry name" value="Cyclophilin-type_PPIase_CS"/>
</dbReference>
<feature type="domain" description="PPIase cyclophilin-type" evidence="5">
    <location>
        <begin position="24"/>
        <end position="181"/>
    </location>
</feature>
<dbReference type="PANTHER" id="PTHR43246">
    <property type="entry name" value="PEPTIDYL-PROLYL CIS-TRANS ISOMERASE CYP38, CHLOROPLASTIC"/>
    <property type="match status" value="1"/>
</dbReference>
<dbReference type="GO" id="GO:0006457">
    <property type="term" value="P:protein folding"/>
    <property type="evidence" value="ECO:0007669"/>
    <property type="project" value="InterPro"/>
</dbReference>
<comment type="caution">
    <text evidence="6">The sequence shown here is derived from an EMBL/GenBank/DDBJ whole genome shotgun (WGS) entry which is preliminary data.</text>
</comment>
<evidence type="ECO:0000313" key="6">
    <source>
        <dbReference type="EMBL" id="TDR82244.1"/>
    </source>
</evidence>
<dbReference type="EC" id="5.2.1.8" evidence="4"/>
<dbReference type="PRINTS" id="PR00153">
    <property type="entry name" value="CSAPPISMRASE"/>
</dbReference>
<dbReference type="Proteomes" id="UP000295611">
    <property type="component" value="Unassembled WGS sequence"/>
</dbReference>
<comment type="similarity">
    <text evidence="1 4">Belongs to the cyclophilin-type PPIase family.</text>
</comment>
<comment type="function">
    <text evidence="4">PPIases accelerate the folding of proteins. It catalyzes the cis-trans isomerization of proline imidic peptide bonds in oligopeptides.</text>
</comment>
<evidence type="ECO:0000259" key="5">
    <source>
        <dbReference type="PROSITE" id="PS50072"/>
    </source>
</evidence>
<organism evidence="6 7">
    <name type="scientific">Paludibacterium purpuratum</name>
    <dbReference type="NCBI Taxonomy" id="1144873"/>
    <lineage>
        <taxon>Bacteria</taxon>
        <taxon>Pseudomonadati</taxon>
        <taxon>Pseudomonadota</taxon>
        <taxon>Betaproteobacteria</taxon>
        <taxon>Neisseriales</taxon>
        <taxon>Chromobacteriaceae</taxon>
        <taxon>Paludibacterium</taxon>
    </lineage>
</organism>
<feature type="signal peptide" evidence="4">
    <location>
        <begin position="1"/>
        <end position="17"/>
    </location>
</feature>
<dbReference type="PROSITE" id="PS00170">
    <property type="entry name" value="CSA_PPIASE_1"/>
    <property type="match status" value="1"/>
</dbReference>
<dbReference type="PROSITE" id="PS50072">
    <property type="entry name" value="CSA_PPIASE_2"/>
    <property type="match status" value="1"/>
</dbReference>
<name>A0A4R7BBA7_9NEIS</name>
<keyword evidence="3 4" id="KW-0413">Isomerase</keyword>
<accession>A0A4R7BBA7</accession>
<dbReference type="Gene3D" id="2.40.100.10">
    <property type="entry name" value="Cyclophilin-like"/>
    <property type="match status" value="1"/>
</dbReference>
<gene>
    <name evidence="6" type="ORF">DFP86_102361</name>
</gene>
<dbReference type="RefSeq" id="WP_166642139.1">
    <property type="nucleotide sequence ID" value="NZ_SNZP01000002.1"/>
</dbReference>
<dbReference type="AlphaFoldDB" id="A0A4R7BBA7"/>
<dbReference type="GO" id="GO:0003755">
    <property type="term" value="F:peptidyl-prolyl cis-trans isomerase activity"/>
    <property type="evidence" value="ECO:0007669"/>
    <property type="project" value="UniProtKB-UniRule"/>
</dbReference>
<evidence type="ECO:0000313" key="7">
    <source>
        <dbReference type="Proteomes" id="UP000295611"/>
    </source>
</evidence>
<dbReference type="InterPro" id="IPR029000">
    <property type="entry name" value="Cyclophilin-like_dom_sf"/>
</dbReference>
<evidence type="ECO:0000256" key="4">
    <source>
        <dbReference type="RuleBase" id="RU363019"/>
    </source>
</evidence>
<feature type="chain" id="PRO_5020834770" description="Peptidyl-prolyl cis-trans isomerase" evidence="4">
    <location>
        <begin position="18"/>
        <end position="183"/>
    </location>
</feature>
<keyword evidence="7" id="KW-1185">Reference proteome</keyword>
<evidence type="ECO:0000256" key="3">
    <source>
        <dbReference type="ARBA" id="ARBA00023235"/>
    </source>
</evidence>
<dbReference type="CDD" id="cd01920">
    <property type="entry name" value="cyclophilin_EcCYP_like"/>
    <property type="match status" value="1"/>
</dbReference>
<sequence>MKKVLALLALLPSLALAQPVVELDTNQGNIEISLDQAHAPKTVANFLAYVKSGHYNGTVFHRVIEGFMIQGGGFDAKLKERPTRAPIANEAANGLKNTVGTIAMARTPEPDSATSQFFINVANNDPLDFRDKSPEGIGYAVFGKVTRGMDVVMRISRMKTVDVGMMSDVPSTPVIILKASIKG</sequence>
<dbReference type="EMBL" id="SNZP01000002">
    <property type="protein sequence ID" value="TDR82244.1"/>
    <property type="molecule type" value="Genomic_DNA"/>
</dbReference>
<dbReference type="Pfam" id="PF00160">
    <property type="entry name" value="Pro_isomerase"/>
    <property type="match status" value="1"/>
</dbReference>
<dbReference type="SUPFAM" id="SSF50891">
    <property type="entry name" value="Cyclophilin-like"/>
    <property type="match status" value="1"/>
</dbReference>
<evidence type="ECO:0000256" key="1">
    <source>
        <dbReference type="ARBA" id="ARBA00007365"/>
    </source>
</evidence>
<proteinExistence type="inferred from homology"/>
<comment type="catalytic activity">
    <reaction evidence="4">
        <text>[protein]-peptidylproline (omega=180) = [protein]-peptidylproline (omega=0)</text>
        <dbReference type="Rhea" id="RHEA:16237"/>
        <dbReference type="Rhea" id="RHEA-COMP:10747"/>
        <dbReference type="Rhea" id="RHEA-COMP:10748"/>
        <dbReference type="ChEBI" id="CHEBI:83833"/>
        <dbReference type="ChEBI" id="CHEBI:83834"/>
        <dbReference type="EC" id="5.2.1.8"/>
    </reaction>
</comment>
<keyword evidence="4" id="KW-0732">Signal</keyword>
<evidence type="ECO:0000256" key="2">
    <source>
        <dbReference type="ARBA" id="ARBA00023110"/>
    </source>
</evidence>
<reference evidence="6 7" key="1">
    <citation type="submission" date="2019-03" db="EMBL/GenBank/DDBJ databases">
        <title>Genomic Encyclopedia of Type Strains, Phase III (KMG-III): the genomes of soil and plant-associated and newly described type strains.</title>
        <authorList>
            <person name="Whitman W."/>
        </authorList>
    </citation>
    <scope>NUCLEOTIDE SEQUENCE [LARGE SCALE GENOMIC DNA]</scope>
    <source>
        <strain evidence="6 7">CECT 8976</strain>
    </source>
</reference>
<protein>
    <recommendedName>
        <fullName evidence="4">Peptidyl-prolyl cis-trans isomerase</fullName>
        <shortName evidence="4">PPIase</shortName>
        <ecNumber evidence="4">5.2.1.8</ecNumber>
    </recommendedName>
</protein>
<dbReference type="InterPro" id="IPR002130">
    <property type="entry name" value="Cyclophilin-type_PPIase_dom"/>
</dbReference>